<protein>
    <recommendedName>
        <fullName evidence="3">Xylose isomerase-like TIM barrel domain-containing protein</fullName>
    </recommendedName>
</protein>
<dbReference type="eggNOG" id="arCOG14782">
    <property type="taxonomic scope" value="Archaea"/>
</dbReference>
<organism evidence="1 2">
    <name type="scientific">Thermofilum pendens (strain DSM 2475 / Hrk 5)</name>
    <dbReference type="NCBI Taxonomy" id="368408"/>
    <lineage>
        <taxon>Archaea</taxon>
        <taxon>Thermoproteota</taxon>
        <taxon>Thermoprotei</taxon>
        <taxon>Thermofilales</taxon>
        <taxon>Thermofilaceae</taxon>
        <taxon>Thermofilum</taxon>
    </lineage>
</organism>
<dbReference type="STRING" id="368408.Tpen_0770"/>
<evidence type="ECO:0000313" key="1">
    <source>
        <dbReference type="EMBL" id="ABL78172.1"/>
    </source>
</evidence>
<sequence>MSELRVAVALRAYSEESFESVQASLGAISSLDVPVQLSTEWSLIESLGVGEILDPFHDSGVSVSAIRVPYPLRVDAFLLEKLVMVAEETEGKTIILRDVAALSMGGLRRIADLCATYKVRALLEPSSGVEASRLYGLVKRLIGGIVGFSHVEENYPSTESFLKTVLAYLGITRNVTLSNYDADGRPAPIMAPKKYNNPLLVRRLVEGGFEGTLTISYEKSPVEEPGMLAGEVAALKEYVRGVYERTVR</sequence>
<dbReference type="RefSeq" id="WP_011752437.1">
    <property type="nucleotide sequence ID" value="NC_008698.1"/>
</dbReference>
<accession>A1RY92</accession>
<dbReference type="KEGG" id="tpe:Tpen_0770"/>
<dbReference type="OrthoDB" id="379587at2157"/>
<evidence type="ECO:0000313" key="2">
    <source>
        <dbReference type="Proteomes" id="UP000000641"/>
    </source>
</evidence>
<dbReference type="HOGENOM" id="CLU_1131658_0_0_2"/>
<gene>
    <name evidence="1" type="ordered locus">Tpen_0770</name>
</gene>
<name>A1RY92_THEPD</name>
<dbReference type="EnsemblBacteria" id="ABL78172">
    <property type="protein sequence ID" value="ABL78172"/>
    <property type="gene ID" value="Tpen_0770"/>
</dbReference>
<reference evidence="2" key="1">
    <citation type="journal article" date="2008" name="J. Bacteriol.">
        <title>Genome sequence of Thermofilum pendens reveals an exceptional loss of biosynthetic pathways without genome reduction.</title>
        <authorList>
            <person name="Anderson I."/>
            <person name="Rodriguez J."/>
            <person name="Susanti D."/>
            <person name="Porat I."/>
            <person name="Reich C."/>
            <person name="Ulrich L.E."/>
            <person name="Elkins J.G."/>
            <person name="Mavromatis K."/>
            <person name="Lykidis A."/>
            <person name="Kim E."/>
            <person name="Thompson L.S."/>
            <person name="Nolan M."/>
            <person name="Land M."/>
            <person name="Copeland A."/>
            <person name="Lapidus A."/>
            <person name="Lucas S."/>
            <person name="Detter C."/>
            <person name="Zhulin I.B."/>
            <person name="Olsen G.J."/>
            <person name="Whitman W."/>
            <person name="Mukhopadhyay B."/>
            <person name="Bristow J."/>
            <person name="Kyrpides N."/>
        </authorList>
    </citation>
    <scope>NUCLEOTIDE SEQUENCE [LARGE SCALE GENOMIC DNA]</scope>
    <source>
        <strain evidence="2">DSM 2475 / Hrk 5</strain>
    </source>
</reference>
<dbReference type="GeneID" id="4601092"/>
<keyword evidence="2" id="KW-1185">Reference proteome</keyword>
<proteinExistence type="predicted"/>
<dbReference type="AlphaFoldDB" id="A1RY92"/>
<dbReference type="Proteomes" id="UP000000641">
    <property type="component" value="Chromosome"/>
</dbReference>
<evidence type="ECO:0008006" key="3">
    <source>
        <dbReference type="Google" id="ProtNLM"/>
    </source>
</evidence>
<dbReference type="EMBL" id="CP000505">
    <property type="protein sequence ID" value="ABL78172.1"/>
    <property type="molecule type" value="Genomic_DNA"/>
</dbReference>
<dbReference type="Gene3D" id="3.20.20.150">
    <property type="entry name" value="Divalent-metal-dependent TIM barrel enzymes"/>
    <property type="match status" value="1"/>
</dbReference>